<evidence type="ECO:0000256" key="8">
    <source>
        <dbReference type="ARBA" id="ARBA00026100"/>
    </source>
</evidence>
<evidence type="ECO:0000256" key="2">
    <source>
        <dbReference type="ARBA" id="ARBA00022670"/>
    </source>
</evidence>
<dbReference type="InterPro" id="IPR034005">
    <property type="entry name" value="M3A_DCP"/>
</dbReference>
<feature type="domain" description="Oligopeptidase A N-terminal" evidence="12">
    <location>
        <begin position="22"/>
        <end position="139"/>
    </location>
</feature>
<dbReference type="InterPro" id="IPR045090">
    <property type="entry name" value="Pept_M3A_M3B"/>
</dbReference>
<comment type="cofactor">
    <cofactor evidence="9">
        <name>Zn(2+)</name>
        <dbReference type="ChEBI" id="CHEBI:29105"/>
    </cofactor>
    <text evidence="9">Binds 1 zinc ion.</text>
</comment>
<feature type="domain" description="Peptidase M3A/M3B catalytic" evidence="11">
    <location>
        <begin position="214"/>
        <end position="652"/>
    </location>
</feature>
<evidence type="ECO:0000256" key="5">
    <source>
        <dbReference type="ARBA" id="ARBA00022833"/>
    </source>
</evidence>
<feature type="coiled-coil region" evidence="10">
    <location>
        <begin position="1"/>
        <end position="38"/>
    </location>
</feature>
<keyword evidence="4 9" id="KW-0378">Hydrolase</keyword>
<dbReference type="Gene3D" id="1.10.1370.10">
    <property type="entry name" value="Neurolysin, domain 3"/>
    <property type="match status" value="1"/>
</dbReference>
<evidence type="ECO:0000256" key="9">
    <source>
        <dbReference type="RuleBase" id="RU003435"/>
    </source>
</evidence>
<protein>
    <recommendedName>
        <fullName evidence="8">oligopeptidase A</fullName>
        <ecNumber evidence="8">3.4.24.70</ecNumber>
    </recommendedName>
</protein>
<dbReference type="InterPro" id="IPR045666">
    <property type="entry name" value="OpdA_N"/>
</dbReference>
<keyword evidence="3 9" id="KW-0479">Metal-binding</keyword>
<organism evidence="13 14">
    <name type="scientific">Malaciobacter canalis</name>
    <dbReference type="NCBI Taxonomy" id="1912871"/>
    <lineage>
        <taxon>Bacteria</taxon>
        <taxon>Pseudomonadati</taxon>
        <taxon>Campylobacterota</taxon>
        <taxon>Epsilonproteobacteria</taxon>
        <taxon>Campylobacterales</taxon>
        <taxon>Arcobacteraceae</taxon>
        <taxon>Malaciobacter</taxon>
    </lineage>
</organism>
<evidence type="ECO:0000256" key="6">
    <source>
        <dbReference type="ARBA" id="ARBA00023049"/>
    </source>
</evidence>
<keyword evidence="10" id="KW-0175">Coiled coil</keyword>
<dbReference type="PANTHER" id="PTHR11804:SF84">
    <property type="entry name" value="SACCHAROLYSIN"/>
    <property type="match status" value="1"/>
</dbReference>
<reference evidence="13 14" key="1">
    <citation type="submission" date="2017-09" db="EMBL/GenBank/DDBJ databases">
        <authorList>
            <person name="Perez-Cataluna A."/>
            <person name="Figueras M.J."/>
            <person name="Salas-Masso N."/>
        </authorList>
    </citation>
    <scope>NUCLEOTIDE SEQUENCE [LARGE SCALE GENOMIC DNA]</scope>
    <source>
        <strain evidence="13 14">F138-33</strain>
    </source>
</reference>
<dbReference type="InterPro" id="IPR001567">
    <property type="entry name" value="Pept_M3A_M3B_dom"/>
</dbReference>
<dbReference type="EMBL" id="NWVW01000019">
    <property type="protein sequence ID" value="PHO08849.1"/>
    <property type="molecule type" value="Genomic_DNA"/>
</dbReference>
<keyword evidence="6 9" id="KW-0482">Metalloprotease</keyword>
<keyword evidence="5 9" id="KW-0862">Zinc</keyword>
<dbReference type="InterPro" id="IPR024079">
    <property type="entry name" value="MetalloPept_cat_dom_sf"/>
</dbReference>
<evidence type="ECO:0000256" key="10">
    <source>
        <dbReference type="SAM" id="Coils"/>
    </source>
</evidence>
<evidence type="ECO:0000313" key="13">
    <source>
        <dbReference type="EMBL" id="PHO08849.1"/>
    </source>
</evidence>
<dbReference type="Pfam" id="PF19310">
    <property type="entry name" value="TOP_N"/>
    <property type="match status" value="1"/>
</dbReference>
<evidence type="ECO:0000313" key="14">
    <source>
        <dbReference type="Proteomes" id="UP000221384"/>
    </source>
</evidence>
<dbReference type="PANTHER" id="PTHR11804">
    <property type="entry name" value="PROTEASE M3 THIMET OLIGOPEPTIDASE-RELATED"/>
    <property type="match status" value="1"/>
</dbReference>
<comment type="similarity">
    <text evidence="1 9">Belongs to the peptidase M3 family.</text>
</comment>
<keyword evidence="14" id="KW-1185">Reference proteome</keyword>
<dbReference type="Pfam" id="PF01432">
    <property type="entry name" value="Peptidase_M3"/>
    <property type="match status" value="1"/>
</dbReference>
<keyword evidence="2 9" id="KW-0645">Protease</keyword>
<evidence type="ECO:0000256" key="4">
    <source>
        <dbReference type="ARBA" id="ARBA00022801"/>
    </source>
</evidence>
<gene>
    <name evidence="13" type="ORF">CPG37_12355</name>
</gene>
<accession>A0ABX4LQM4</accession>
<comment type="catalytic activity">
    <reaction evidence="7">
        <text>Hydrolysis of oligopeptides, with broad specificity. Gly or Ala commonly occur as P1 or P1' residues, but more distant residues are also important, as is shown by the fact that Z-Gly-Pro-Gly-|-Gly-Pro-Ala is cleaved, but not Z-(Gly)(5).</text>
        <dbReference type="EC" id="3.4.24.70"/>
    </reaction>
</comment>
<evidence type="ECO:0000256" key="7">
    <source>
        <dbReference type="ARBA" id="ARBA00024603"/>
    </source>
</evidence>
<evidence type="ECO:0000259" key="12">
    <source>
        <dbReference type="Pfam" id="PF19310"/>
    </source>
</evidence>
<sequence length="658" mass="77128">MMFKEFNLENLENSKSLLEEKINQSKDKVEELLKIEEKSYENFVMPYQEVGENLSDFITPIFHIDSVKNSNITQKVLEECIPLISIYETEMSQNDNIYRSLKDIQDKDYTSLNSIQKKVLENEIKDFELSGCHLNEEKKNRLKQLNLKLSELSQKFSQNLLNATNNFEMICENFEDVKELPKSDLELAKFTDENDNKTKYKFTLQMPSYLAYITYGTNREKREEIYKAYCTRAPENEEVINEILKLKDEKVKLLGFENYAQYSLSRKMANSEEEVVSFLKELAIKGKQSAKEELEEIKIYASEDNIEDIKSFDMAYYSEKVKKAKYDLDQEYYRPYFEQNSVLNGFFSFLNDIFEIKFEEVQTKTWDDKVKVFNISENDKIIARIYLDLEAREDKRGGAWMNNWHTHYVDSNKKEHLPTAYVVCNFPQSKDNTPSLLRHDDVVTLFHEMGHALHHLLSKVNEPYVSGISGVAWDTVEFPSQFLEYFAYAKDVLKIFAKHYETKEVLDDEAIQRLIDARNFQSSLSMLRQVEFALFDFNLHQKLYNNAEEIQALLDSIRAEYSPLIPPSYNKFQHGFGHIFGGGYAAGYYSYKWAEVLSADAFYMFIDSGNLFNKELAMKYKEHILQKGGSENMDKLFYKFAQREPSVDSLLKIDGIIS</sequence>
<proteinExistence type="inferred from homology"/>
<dbReference type="CDD" id="cd06456">
    <property type="entry name" value="M3A_DCP"/>
    <property type="match status" value="1"/>
</dbReference>
<dbReference type="SUPFAM" id="SSF55486">
    <property type="entry name" value="Metalloproteases ('zincins'), catalytic domain"/>
    <property type="match status" value="1"/>
</dbReference>
<dbReference type="Gene3D" id="3.40.390.10">
    <property type="entry name" value="Collagenase (Catalytic Domain)"/>
    <property type="match status" value="1"/>
</dbReference>
<name>A0ABX4LQM4_9BACT</name>
<evidence type="ECO:0000259" key="11">
    <source>
        <dbReference type="Pfam" id="PF01432"/>
    </source>
</evidence>
<evidence type="ECO:0000256" key="1">
    <source>
        <dbReference type="ARBA" id="ARBA00006040"/>
    </source>
</evidence>
<comment type="caution">
    <text evidence="13">The sequence shown here is derived from an EMBL/GenBank/DDBJ whole genome shotgun (WGS) entry which is preliminary data.</text>
</comment>
<dbReference type="InterPro" id="IPR024077">
    <property type="entry name" value="Neurolysin/TOP_dom2"/>
</dbReference>
<dbReference type="EC" id="3.4.24.70" evidence="8"/>
<evidence type="ECO:0000256" key="3">
    <source>
        <dbReference type="ARBA" id="ARBA00022723"/>
    </source>
</evidence>
<dbReference type="Proteomes" id="UP000221384">
    <property type="component" value="Unassembled WGS sequence"/>
</dbReference>